<name>A0ABW2AKP2_9MICO</name>
<dbReference type="PANTHER" id="PTHR43466:SF1">
    <property type="entry name" value="2-OXO-4-HYDROXY-4-CARBOXY-5-UREIDOIMIDAZOLINE DECARBOXYLASE-RELATED"/>
    <property type="match status" value="1"/>
</dbReference>
<proteinExistence type="predicted"/>
<dbReference type="InterPro" id="IPR017595">
    <property type="entry name" value="OHCU_decarboxylase-2"/>
</dbReference>
<evidence type="ECO:0000259" key="7">
    <source>
        <dbReference type="Pfam" id="PF09349"/>
    </source>
</evidence>
<dbReference type="Gene3D" id="1.10.3330.10">
    <property type="entry name" value="Oxo-4-hydroxy-4-carboxy-5-ureidoimidazoline decarboxylase"/>
    <property type="match status" value="1"/>
</dbReference>
<dbReference type="NCBIfam" id="TIGR03180">
    <property type="entry name" value="UraD_2"/>
    <property type="match status" value="1"/>
</dbReference>
<keyword evidence="5" id="KW-0210">Decarboxylase</keyword>
<dbReference type="Proteomes" id="UP001596298">
    <property type="component" value="Unassembled WGS sequence"/>
</dbReference>
<keyword evidence="6 8" id="KW-0456">Lyase</keyword>
<keyword evidence="4" id="KW-0659">Purine metabolism</keyword>
<protein>
    <recommendedName>
        <fullName evidence="3">2-oxo-4-hydroxy-4-carboxy-5-ureidoimidazoline decarboxylase</fullName>
        <ecNumber evidence="3">4.1.1.97</ecNumber>
    </recommendedName>
</protein>
<dbReference type="GO" id="GO:0051997">
    <property type="term" value="F:2-oxo-4-hydroxy-4-carboxy-5-ureidoimidazoline decarboxylase activity"/>
    <property type="evidence" value="ECO:0007669"/>
    <property type="project" value="UniProtKB-EC"/>
</dbReference>
<sequence>MEWFATAPVDDAISALLPLCASTEWATALVERRPYADAVALADASDEVFAGLAETDLDAALSGHPRIGERMRGEGAAAQLSRSEQSAMQSADEQVAAQILQGNQDYEQRFDRVFLIRAAGRTPREILVELQRRIDNDDATERAEVREQLRQITRLRLEGHFQR</sequence>
<evidence type="ECO:0000256" key="1">
    <source>
        <dbReference type="ARBA" id="ARBA00001163"/>
    </source>
</evidence>
<feature type="domain" description="Oxo-4-hydroxy-4-carboxy-5-ureidoimidazoline decarboxylase" evidence="7">
    <location>
        <begin position="7"/>
        <end position="158"/>
    </location>
</feature>
<organism evidence="8 9">
    <name type="scientific">Flexivirga alba</name>
    <dbReference type="NCBI Taxonomy" id="702742"/>
    <lineage>
        <taxon>Bacteria</taxon>
        <taxon>Bacillati</taxon>
        <taxon>Actinomycetota</taxon>
        <taxon>Actinomycetes</taxon>
        <taxon>Micrococcales</taxon>
        <taxon>Dermacoccaceae</taxon>
        <taxon>Flexivirga</taxon>
    </lineage>
</organism>
<evidence type="ECO:0000256" key="4">
    <source>
        <dbReference type="ARBA" id="ARBA00022631"/>
    </source>
</evidence>
<accession>A0ABW2AKP2</accession>
<dbReference type="PANTHER" id="PTHR43466">
    <property type="entry name" value="2-OXO-4-HYDROXY-4-CARBOXY-5-UREIDOIMIDAZOLINE DECARBOXYLASE-RELATED"/>
    <property type="match status" value="1"/>
</dbReference>
<dbReference type="NCBIfam" id="NF010372">
    <property type="entry name" value="PRK13798.1"/>
    <property type="match status" value="1"/>
</dbReference>
<reference evidence="9" key="1">
    <citation type="journal article" date="2019" name="Int. J. Syst. Evol. Microbiol.">
        <title>The Global Catalogue of Microorganisms (GCM) 10K type strain sequencing project: providing services to taxonomists for standard genome sequencing and annotation.</title>
        <authorList>
            <consortium name="The Broad Institute Genomics Platform"/>
            <consortium name="The Broad Institute Genome Sequencing Center for Infectious Disease"/>
            <person name="Wu L."/>
            <person name="Ma J."/>
        </authorList>
    </citation>
    <scope>NUCLEOTIDE SEQUENCE [LARGE SCALE GENOMIC DNA]</scope>
    <source>
        <strain evidence="9">CCUG 58127</strain>
    </source>
</reference>
<dbReference type="SUPFAM" id="SSF158694">
    <property type="entry name" value="UraD-Like"/>
    <property type="match status" value="1"/>
</dbReference>
<evidence type="ECO:0000256" key="6">
    <source>
        <dbReference type="ARBA" id="ARBA00023239"/>
    </source>
</evidence>
<dbReference type="RefSeq" id="WP_382404172.1">
    <property type="nucleotide sequence ID" value="NZ_JBHSWH010000001.1"/>
</dbReference>
<evidence type="ECO:0000313" key="8">
    <source>
        <dbReference type="EMBL" id="MFC6707503.1"/>
    </source>
</evidence>
<dbReference type="InterPro" id="IPR018020">
    <property type="entry name" value="OHCU_decarboxylase"/>
</dbReference>
<evidence type="ECO:0000256" key="3">
    <source>
        <dbReference type="ARBA" id="ARBA00012257"/>
    </source>
</evidence>
<comment type="pathway">
    <text evidence="2">Purine metabolism; urate degradation; (S)-allantoin from urate: step 3/3.</text>
</comment>
<evidence type="ECO:0000256" key="5">
    <source>
        <dbReference type="ARBA" id="ARBA00022793"/>
    </source>
</evidence>
<dbReference type="InterPro" id="IPR036778">
    <property type="entry name" value="OHCU_decarboxylase_sf"/>
</dbReference>
<comment type="catalytic activity">
    <reaction evidence="1">
        <text>5-hydroxy-2-oxo-4-ureido-2,5-dihydro-1H-imidazole-5-carboxylate + H(+) = (S)-allantoin + CO2</text>
        <dbReference type="Rhea" id="RHEA:26301"/>
        <dbReference type="ChEBI" id="CHEBI:15378"/>
        <dbReference type="ChEBI" id="CHEBI:15678"/>
        <dbReference type="ChEBI" id="CHEBI:16526"/>
        <dbReference type="ChEBI" id="CHEBI:58639"/>
        <dbReference type="EC" id="4.1.1.97"/>
    </reaction>
</comment>
<gene>
    <name evidence="8" type="primary">uraD</name>
    <name evidence="8" type="ORF">ACFQDH_20220</name>
</gene>
<comment type="caution">
    <text evidence="8">The sequence shown here is derived from an EMBL/GenBank/DDBJ whole genome shotgun (WGS) entry which is preliminary data.</text>
</comment>
<dbReference type="EC" id="4.1.1.97" evidence="3"/>
<dbReference type="EMBL" id="JBHSWH010000001">
    <property type="protein sequence ID" value="MFC6707503.1"/>
    <property type="molecule type" value="Genomic_DNA"/>
</dbReference>
<keyword evidence="9" id="KW-1185">Reference proteome</keyword>
<dbReference type="Pfam" id="PF09349">
    <property type="entry name" value="OHCU_decarbox"/>
    <property type="match status" value="1"/>
</dbReference>
<evidence type="ECO:0000256" key="2">
    <source>
        <dbReference type="ARBA" id="ARBA00004754"/>
    </source>
</evidence>
<evidence type="ECO:0000313" key="9">
    <source>
        <dbReference type="Proteomes" id="UP001596298"/>
    </source>
</evidence>